<dbReference type="PANTHER" id="PTHR43740:SF2">
    <property type="entry name" value="LEUCINE--TRNA LIGASE, MITOCHONDRIAL"/>
    <property type="match status" value="1"/>
</dbReference>
<reference evidence="16 17" key="1">
    <citation type="submission" date="2020-12" db="EMBL/GenBank/DDBJ databases">
        <title>Effect of drift, selection, and recombination on the evolution of hybrid genomes in Candida yeast pathogens.</title>
        <authorList>
            <person name="Mixao V."/>
            <person name="Ksiezopolska E."/>
            <person name="Saus E."/>
            <person name="Boekhout T."/>
            <person name="Gacser A."/>
            <person name="Gabaldon T."/>
        </authorList>
    </citation>
    <scope>NUCLEOTIDE SEQUENCE [LARGE SCALE GENOMIC DNA]</scope>
    <source>
        <strain evidence="16 17">BP57</strain>
    </source>
</reference>
<dbReference type="NCBIfam" id="TIGR00396">
    <property type="entry name" value="leuS_bact"/>
    <property type="match status" value="1"/>
</dbReference>
<dbReference type="Pfam" id="PF00133">
    <property type="entry name" value="tRNA-synt_1"/>
    <property type="match status" value="1"/>
</dbReference>
<dbReference type="FunFam" id="3.40.50.620:FF:000003">
    <property type="entry name" value="Leucine--tRNA ligase"/>
    <property type="match status" value="1"/>
</dbReference>
<dbReference type="EMBL" id="JAEOAQ010000002">
    <property type="protein sequence ID" value="KAG5419946.1"/>
    <property type="molecule type" value="Genomic_DNA"/>
</dbReference>
<comment type="subcellular location">
    <subcellularLocation>
        <location evidence="1">Mitochondrion matrix</location>
    </subcellularLocation>
</comment>
<feature type="domain" description="Methionyl/Leucyl tRNA synthetase" evidence="14">
    <location>
        <begin position="71"/>
        <end position="203"/>
    </location>
</feature>
<keyword evidence="6 11" id="KW-0067">ATP-binding</keyword>
<keyword evidence="8 11" id="KW-0030">Aminoacyl-tRNA synthetase</keyword>
<proteinExistence type="inferred from homology"/>
<keyword evidence="7 11" id="KW-0648">Protein biosynthesis</keyword>
<dbReference type="OrthoDB" id="15954at2759"/>
<evidence type="ECO:0000313" key="16">
    <source>
        <dbReference type="EMBL" id="KAG5419946.1"/>
    </source>
</evidence>
<dbReference type="Pfam" id="PF13603">
    <property type="entry name" value="tRNA-synt_1_2"/>
    <property type="match status" value="1"/>
</dbReference>
<feature type="domain" description="Aminoacyl-tRNA synthetase class Ia" evidence="12">
    <location>
        <begin position="458"/>
        <end position="575"/>
    </location>
</feature>
<dbReference type="Gene3D" id="3.40.50.620">
    <property type="entry name" value="HUPs"/>
    <property type="match status" value="2"/>
</dbReference>
<comment type="catalytic activity">
    <reaction evidence="10">
        <text>tRNA(Leu) + L-leucine + ATP = L-leucyl-tRNA(Leu) + AMP + diphosphate</text>
        <dbReference type="Rhea" id="RHEA:11688"/>
        <dbReference type="Rhea" id="RHEA-COMP:9613"/>
        <dbReference type="Rhea" id="RHEA-COMP:9622"/>
        <dbReference type="ChEBI" id="CHEBI:30616"/>
        <dbReference type="ChEBI" id="CHEBI:33019"/>
        <dbReference type="ChEBI" id="CHEBI:57427"/>
        <dbReference type="ChEBI" id="CHEBI:78442"/>
        <dbReference type="ChEBI" id="CHEBI:78494"/>
        <dbReference type="ChEBI" id="CHEBI:456215"/>
        <dbReference type="EC" id="6.1.1.4"/>
    </reaction>
</comment>
<dbReference type="Proteomes" id="UP000669133">
    <property type="component" value="Unassembled WGS sequence"/>
</dbReference>
<dbReference type="InterPro" id="IPR002300">
    <property type="entry name" value="aa-tRNA-synth_Ia"/>
</dbReference>
<dbReference type="GO" id="GO:0006429">
    <property type="term" value="P:leucyl-tRNA aminoacylation"/>
    <property type="evidence" value="ECO:0007669"/>
    <property type="project" value="InterPro"/>
</dbReference>
<evidence type="ECO:0000313" key="17">
    <source>
        <dbReference type="Proteomes" id="UP000669133"/>
    </source>
</evidence>
<keyword evidence="4 11" id="KW-0436">Ligase</keyword>
<evidence type="ECO:0000256" key="3">
    <source>
        <dbReference type="ARBA" id="ARBA00013164"/>
    </source>
</evidence>
<evidence type="ECO:0000256" key="2">
    <source>
        <dbReference type="ARBA" id="ARBA00005594"/>
    </source>
</evidence>
<evidence type="ECO:0000256" key="10">
    <source>
        <dbReference type="ARBA" id="ARBA00047469"/>
    </source>
</evidence>
<dbReference type="GO" id="GO:0032543">
    <property type="term" value="P:mitochondrial translation"/>
    <property type="evidence" value="ECO:0007669"/>
    <property type="project" value="TreeGrafter"/>
</dbReference>
<evidence type="ECO:0000256" key="9">
    <source>
        <dbReference type="ARBA" id="ARBA00030520"/>
    </source>
</evidence>
<dbReference type="AlphaFoldDB" id="A0A8H8DDJ4"/>
<dbReference type="SUPFAM" id="SSF50677">
    <property type="entry name" value="ValRS/IleRS/LeuRS editing domain"/>
    <property type="match status" value="1"/>
</dbReference>
<evidence type="ECO:0000256" key="7">
    <source>
        <dbReference type="ARBA" id="ARBA00022917"/>
    </source>
</evidence>
<dbReference type="Pfam" id="PF08264">
    <property type="entry name" value="Anticodon_1"/>
    <property type="match status" value="1"/>
</dbReference>
<evidence type="ECO:0000256" key="4">
    <source>
        <dbReference type="ARBA" id="ARBA00022598"/>
    </source>
</evidence>
<dbReference type="InterPro" id="IPR014729">
    <property type="entry name" value="Rossmann-like_a/b/a_fold"/>
</dbReference>
<dbReference type="PANTHER" id="PTHR43740">
    <property type="entry name" value="LEUCYL-TRNA SYNTHETASE"/>
    <property type="match status" value="1"/>
</dbReference>
<dbReference type="Gene3D" id="1.10.730.10">
    <property type="entry name" value="Isoleucyl-tRNA Synthetase, Domain 1"/>
    <property type="match status" value="1"/>
</dbReference>
<dbReference type="CDD" id="cd00812">
    <property type="entry name" value="LeuRS_core"/>
    <property type="match status" value="1"/>
</dbReference>
<evidence type="ECO:0000256" key="8">
    <source>
        <dbReference type="ARBA" id="ARBA00023146"/>
    </source>
</evidence>
<feature type="domain" description="Methionyl/Valyl/Leucyl/Isoleucyl-tRNA synthetase anticodon-binding" evidence="13">
    <location>
        <begin position="759"/>
        <end position="869"/>
    </location>
</feature>
<evidence type="ECO:0000256" key="1">
    <source>
        <dbReference type="ARBA" id="ARBA00004305"/>
    </source>
</evidence>
<dbReference type="InterPro" id="IPR002302">
    <property type="entry name" value="Leu-tRNA-ligase"/>
</dbReference>
<comment type="similarity">
    <text evidence="2 11">Belongs to the class-I aminoacyl-tRNA synthetase family.</text>
</comment>
<dbReference type="Pfam" id="PF09334">
    <property type="entry name" value="tRNA-synt_1g"/>
    <property type="match status" value="1"/>
</dbReference>
<protein>
    <recommendedName>
        <fullName evidence="3">leucine--tRNA ligase</fullName>
        <ecNumber evidence="3">6.1.1.4</ecNumber>
    </recommendedName>
    <alternativeName>
        <fullName evidence="9">Leucyl-tRNA synthetase</fullName>
    </alternativeName>
</protein>
<dbReference type="GO" id="GO:0005524">
    <property type="term" value="F:ATP binding"/>
    <property type="evidence" value="ECO:0007669"/>
    <property type="project" value="UniProtKB-KW"/>
</dbReference>
<organism evidence="16 17">
    <name type="scientific">Candida metapsilosis</name>
    <dbReference type="NCBI Taxonomy" id="273372"/>
    <lineage>
        <taxon>Eukaryota</taxon>
        <taxon>Fungi</taxon>
        <taxon>Dikarya</taxon>
        <taxon>Ascomycota</taxon>
        <taxon>Saccharomycotina</taxon>
        <taxon>Pichiomycetes</taxon>
        <taxon>Debaryomycetaceae</taxon>
        <taxon>Candida/Lodderomyces clade</taxon>
        <taxon>Candida</taxon>
    </lineage>
</organism>
<sequence length="920" mass="103729">MLIPLQRIRRYQKSCTILGTLYSQRTLANNYNFVELDKKWRDRWSKQRQQEQLPSQPPSSKDKDFYALVMFPYPSGMLHMGHLRVYTISDVVARYKKLNGFNVIHPMGWDAFGLPAENAAIERDIDPAIWTDTNISKMKQQMINFSADFDWNREINTSSPDYYKWTQKIFLMLYERGLAYRKKAEINWDPVDQTVLANEQVDAKGRSWRSGAVVEKRNLEQWFIGITKYADRLVEDLDYLKQWPEHVKTMQRNWIGKSNGCVVKFPVNQGTNAISVFTSRPETLFAVQFLALSLDHPLVKEASKSDPGLVKFIEESRDAGFESKAGYKLPIKATIPLNPDNSKKLVFDVPIYVAPYVLSEYGSGAVMGCPGHDTRDFEFWKLHEPNQPTIQVIGPKDAKQMKIPYTLKKGIMQDNTTLEGGLKDLHSYKGLTGKDASNAVTQQLTAHGLGNASTQYRLKDWLISRQRYWGAPIPIIHCSDCGPVPVPDDQLPVHLPKVNSKHFTKGNPLGNIDEFVNCKCPSCGKDAKRETDTMDTFMDSSWYYLRYLDSKNEKELISSKASENMPVDLYVGGVEHAILHLLYARFIAKFLSDCGVWNGKNCQDEPLTKLVTQGMVHGITYADPDTNKFLKPEEVDLTNPQSPVIKSTGKTAKVSYEKMSKSKYNGADPGECIAKYGADATRAQMLFSAPVSDTLLWNEDQIAGVDRWLRRVLALSQSITSKGRSVTRANGEELAQVTLRNAIVGEKIISLNEYEFGFYNQVQDLVKSIADSIDLHFSLNTVVSDLMKMTNCITDAIKSQQCSPDLILDSYMKLLICMSPVTPSTSEECWESVQLANGLSMGSIFNQSYPTDESIKSNVQKYNIFINGKARGTIMDKDELIKQDDESIVGLLRGKDGIASHLPQSVKKVIKKPGLISVIG</sequence>
<evidence type="ECO:0000256" key="6">
    <source>
        <dbReference type="ARBA" id="ARBA00022840"/>
    </source>
</evidence>
<dbReference type="HAMAP" id="MF_00049_B">
    <property type="entry name" value="Leu_tRNA_synth_B"/>
    <property type="match status" value="1"/>
</dbReference>
<evidence type="ECO:0000256" key="11">
    <source>
        <dbReference type="RuleBase" id="RU363035"/>
    </source>
</evidence>
<dbReference type="InterPro" id="IPR025709">
    <property type="entry name" value="Leu_tRNA-synth_edit"/>
</dbReference>
<evidence type="ECO:0000259" key="15">
    <source>
        <dbReference type="Pfam" id="PF13603"/>
    </source>
</evidence>
<dbReference type="InterPro" id="IPR001412">
    <property type="entry name" value="aa-tRNA-synth_I_CS"/>
</dbReference>
<evidence type="ECO:0000256" key="5">
    <source>
        <dbReference type="ARBA" id="ARBA00022741"/>
    </source>
</evidence>
<dbReference type="InterPro" id="IPR009080">
    <property type="entry name" value="tRNAsynth_Ia_anticodon-bd"/>
</dbReference>
<dbReference type="SUPFAM" id="SSF47323">
    <property type="entry name" value="Anticodon-binding domain of a subclass of class I aminoacyl-tRNA synthetases"/>
    <property type="match status" value="1"/>
</dbReference>
<gene>
    <name evidence="16" type="ORF">I9W82_001826</name>
</gene>
<comment type="caution">
    <text evidence="16">The sequence shown here is derived from an EMBL/GenBank/DDBJ whole genome shotgun (WGS) entry which is preliminary data.</text>
</comment>
<dbReference type="GO" id="GO:0005759">
    <property type="term" value="C:mitochondrial matrix"/>
    <property type="evidence" value="ECO:0007669"/>
    <property type="project" value="UniProtKB-SubCell"/>
</dbReference>
<evidence type="ECO:0000259" key="14">
    <source>
        <dbReference type="Pfam" id="PF09334"/>
    </source>
</evidence>
<dbReference type="FunFam" id="1.10.730.10:FF:000002">
    <property type="entry name" value="Leucine--tRNA ligase"/>
    <property type="match status" value="1"/>
</dbReference>
<dbReference type="InterPro" id="IPR013155">
    <property type="entry name" value="M/V/L/I-tRNA-synth_anticd-bd"/>
</dbReference>
<keyword evidence="5 11" id="KW-0547">Nucleotide-binding</keyword>
<accession>A0A8H8DDJ4</accession>
<dbReference type="GO" id="GO:0002161">
    <property type="term" value="F:aminoacyl-tRNA deacylase activity"/>
    <property type="evidence" value="ECO:0007669"/>
    <property type="project" value="InterPro"/>
</dbReference>
<dbReference type="InterPro" id="IPR009008">
    <property type="entry name" value="Val/Leu/Ile-tRNA-synth_edit"/>
</dbReference>
<dbReference type="SUPFAM" id="SSF52374">
    <property type="entry name" value="Nucleotidylyl transferase"/>
    <property type="match status" value="1"/>
</dbReference>
<keyword evidence="17" id="KW-1185">Reference proteome</keyword>
<dbReference type="GO" id="GO:0004823">
    <property type="term" value="F:leucine-tRNA ligase activity"/>
    <property type="evidence" value="ECO:0007669"/>
    <property type="project" value="UniProtKB-EC"/>
</dbReference>
<name>A0A8H8DDJ4_9ASCO</name>
<dbReference type="PRINTS" id="PR00985">
    <property type="entry name" value="TRNASYNTHLEU"/>
</dbReference>
<feature type="domain" description="Leucyl-tRNA synthetase editing" evidence="15">
    <location>
        <begin position="252"/>
        <end position="444"/>
    </location>
</feature>
<dbReference type="FunFam" id="3.40.50.620:FF:000100">
    <property type="entry name" value="probable leucine--tRNA ligase, mitochondrial"/>
    <property type="match status" value="1"/>
</dbReference>
<dbReference type="RefSeq" id="XP_067549062.1">
    <property type="nucleotide sequence ID" value="XM_067690614.1"/>
</dbReference>
<evidence type="ECO:0000259" key="13">
    <source>
        <dbReference type="Pfam" id="PF08264"/>
    </source>
</evidence>
<evidence type="ECO:0000259" key="12">
    <source>
        <dbReference type="Pfam" id="PF00133"/>
    </source>
</evidence>
<dbReference type="EC" id="6.1.1.4" evidence="3"/>
<dbReference type="InterPro" id="IPR015413">
    <property type="entry name" value="Methionyl/Leucyl_tRNA_Synth"/>
</dbReference>
<dbReference type="PROSITE" id="PS00178">
    <property type="entry name" value="AA_TRNA_LIGASE_I"/>
    <property type="match status" value="1"/>
</dbReference>
<dbReference type="GeneID" id="93650455"/>